<dbReference type="AlphaFoldDB" id="A0AA43XJG9"/>
<feature type="transmembrane region" description="Helical" evidence="8">
    <location>
        <begin position="292"/>
        <end position="311"/>
    </location>
</feature>
<organism evidence="10 11">
    <name type="scientific">Isachenkonia alkalipeptolytica</name>
    <dbReference type="NCBI Taxonomy" id="2565777"/>
    <lineage>
        <taxon>Bacteria</taxon>
        <taxon>Bacillati</taxon>
        <taxon>Bacillota</taxon>
        <taxon>Clostridia</taxon>
        <taxon>Eubacteriales</taxon>
        <taxon>Clostridiaceae</taxon>
        <taxon>Isachenkonia</taxon>
    </lineage>
</organism>
<feature type="transmembrane region" description="Helical" evidence="8">
    <location>
        <begin position="317"/>
        <end position="340"/>
    </location>
</feature>
<evidence type="ECO:0000256" key="8">
    <source>
        <dbReference type="SAM" id="Phobius"/>
    </source>
</evidence>
<dbReference type="EMBL" id="SUMG01000005">
    <property type="protein sequence ID" value="NBG88015.1"/>
    <property type="molecule type" value="Genomic_DNA"/>
</dbReference>
<dbReference type="PANTHER" id="PTHR30445">
    <property type="entry name" value="K(+)_H(+) ANTIPORTER SUBUNIT KHTT"/>
    <property type="match status" value="1"/>
</dbReference>
<protein>
    <submittedName>
        <fullName evidence="10">YidE/YbjL duplication</fullName>
    </submittedName>
</protein>
<dbReference type="GO" id="GO:0005886">
    <property type="term" value="C:plasma membrane"/>
    <property type="evidence" value="ECO:0007669"/>
    <property type="project" value="UniProtKB-SubCell"/>
</dbReference>
<evidence type="ECO:0000256" key="6">
    <source>
        <dbReference type="ARBA" id="ARBA00022989"/>
    </source>
</evidence>
<reference evidence="10 11" key="1">
    <citation type="submission" date="2019-04" db="EMBL/GenBank/DDBJ databases">
        <title>Isachenkonia alkalipeptolytica gen. nov. sp. nov. a new anaerobic, alkiliphilic organothrophic bacterium capable to reduce synthesized ferrihydrite isolated from a soda lake.</title>
        <authorList>
            <person name="Toshchakov S.V."/>
            <person name="Zavarzina D.G."/>
            <person name="Zhilina T.N."/>
            <person name="Kostrikina N.A."/>
            <person name="Kublanov I.V."/>
        </authorList>
    </citation>
    <scope>NUCLEOTIDE SEQUENCE [LARGE SCALE GENOMIC DNA]</scope>
    <source>
        <strain evidence="10 11">Z-1701</strain>
    </source>
</reference>
<dbReference type="Proteomes" id="UP000449710">
    <property type="component" value="Unassembled WGS sequence"/>
</dbReference>
<dbReference type="SUPFAM" id="SSF103473">
    <property type="entry name" value="MFS general substrate transporter"/>
    <property type="match status" value="1"/>
</dbReference>
<keyword evidence="4" id="KW-1003">Cell membrane</keyword>
<evidence type="ECO:0000256" key="4">
    <source>
        <dbReference type="ARBA" id="ARBA00022475"/>
    </source>
</evidence>
<feature type="transmembrane region" description="Helical" evidence="8">
    <location>
        <begin position="352"/>
        <end position="372"/>
    </location>
</feature>
<proteinExistence type="inferred from homology"/>
<keyword evidence="6 8" id="KW-1133">Transmembrane helix</keyword>
<feature type="domain" description="YidE/YbjL duplication" evidence="9">
    <location>
        <begin position="15"/>
        <end position="187"/>
    </location>
</feature>
<comment type="subcellular location">
    <subcellularLocation>
        <location evidence="1">Cell membrane</location>
        <topology evidence="1">Multi-pass membrane protein</topology>
    </subcellularLocation>
</comment>
<evidence type="ECO:0000256" key="5">
    <source>
        <dbReference type="ARBA" id="ARBA00022692"/>
    </source>
</evidence>
<keyword evidence="3" id="KW-0813">Transport</keyword>
<feature type="transmembrane region" description="Helical" evidence="8">
    <location>
        <begin position="384"/>
        <end position="403"/>
    </location>
</feature>
<evidence type="ECO:0000313" key="11">
    <source>
        <dbReference type="Proteomes" id="UP000449710"/>
    </source>
</evidence>
<feature type="transmembrane region" description="Helical" evidence="8">
    <location>
        <begin position="254"/>
        <end position="272"/>
    </location>
</feature>
<feature type="transmembrane region" description="Helical" evidence="8">
    <location>
        <begin position="67"/>
        <end position="88"/>
    </location>
</feature>
<evidence type="ECO:0000256" key="7">
    <source>
        <dbReference type="ARBA" id="ARBA00023136"/>
    </source>
</evidence>
<feature type="transmembrane region" description="Helical" evidence="8">
    <location>
        <begin position="34"/>
        <end position="55"/>
    </location>
</feature>
<feature type="transmembrane region" description="Helical" evidence="8">
    <location>
        <begin position="6"/>
        <end position="27"/>
    </location>
</feature>
<evidence type="ECO:0000256" key="2">
    <source>
        <dbReference type="ARBA" id="ARBA00009854"/>
    </source>
</evidence>
<keyword evidence="5 8" id="KW-0812">Transmembrane</keyword>
<gene>
    <name evidence="10" type="ORF">ISALK_05825</name>
</gene>
<sequence length="406" mass="43002">MELESILTNPFILMFGCIFLGKFVGLIEIKGVSLGSSGGLFVGMGISYIVTRILLGQNPDFEGGENFISGELFSLSLILFIASVGLAASRNIRAIIKNNGPKFIILALVVTGTGALSTFGLLQVFQSQALESVVGTFSGALTSSPGLAAAIESADQIGGQEALVGLGYSIAYVPGVVIVILFVQVLTKFLRERNRLFEDVGADPEKIKIYQRQQKKEEEEKKRLLHRFSVTGFSLVCASGVLLGSISIPLGETLGDFSLGATGGVLIMALFLGDQKKIGRVNFQMDEKVLGVTRGLSLKMFLAIVGLNYGYEAVTLIGTTGAALLVIGFATAILSILMGYLVGTKLLKLKPLYLIGGLCGGMTSTPGLAAAIESTDSNDVAVAYGATYPFALFFMILFINILFQIS</sequence>
<evidence type="ECO:0000256" key="3">
    <source>
        <dbReference type="ARBA" id="ARBA00022448"/>
    </source>
</evidence>
<dbReference type="InterPro" id="IPR006512">
    <property type="entry name" value="YidE_YbjL"/>
</dbReference>
<comment type="caution">
    <text evidence="10">The sequence shown here is derived from an EMBL/GenBank/DDBJ whole genome shotgun (WGS) entry which is preliminary data.</text>
</comment>
<feature type="transmembrane region" description="Helical" evidence="8">
    <location>
        <begin position="166"/>
        <end position="186"/>
    </location>
</feature>
<dbReference type="InterPro" id="IPR036259">
    <property type="entry name" value="MFS_trans_sf"/>
</dbReference>
<dbReference type="InterPro" id="IPR050144">
    <property type="entry name" value="AAE_transporter"/>
</dbReference>
<evidence type="ECO:0000259" key="9">
    <source>
        <dbReference type="Pfam" id="PF06826"/>
    </source>
</evidence>
<dbReference type="Pfam" id="PF06826">
    <property type="entry name" value="Asp-Al_Ex"/>
    <property type="match status" value="2"/>
</dbReference>
<comment type="similarity">
    <text evidence="2">Belongs to the AAE transporter (TC 2.A.81) family.</text>
</comment>
<name>A0AA43XJG9_9CLOT</name>
<keyword evidence="7 8" id="KW-0472">Membrane</keyword>
<accession>A0AA43XJG9</accession>
<feature type="transmembrane region" description="Helical" evidence="8">
    <location>
        <begin position="100"/>
        <end position="122"/>
    </location>
</feature>
<keyword evidence="11" id="KW-1185">Reference proteome</keyword>
<evidence type="ECO:0000313" key="10">
    <source>
        <dbReference type="EMBL" id="NBG88015.1"/>
    </source>
</evidence>
<feature type="domain" description="YidE/YbjL duplication" evidence="9">
    <location>
        <begin position="233"/>
        <end position="402"/>
    </location>
</feature>
<feature type="transmembrane region" description="Helical" evidence="8">
    <location>
        <begin position="224"/>
        <end position="248"/>
    </location>
</feature>
<dbReference type="PANTHER" id="PTHR30445:SF3">
    <property type="entry name" value="TRANSPORT PROTEIN YIDE-RELATED"/>
    <property type="match status" value="1"/>
</dbReference>
<evidence type="ECO:0000256" key="1">
    <source>
        <dbReference type="ARBA" id="ARBA00004651"/>
    </source>
</evidence>